<evidence type="ECO:0000313" key="8">
    <source>
        <dbReference type="EMBL" id="CCE30248.1"/>
    </source>
</evidence>
<dbReference type="PANTHER" id="PTHR46481">
    <property type="entry name" value="ZINC FINGER BED DOMAIN-CONTAINING PROTEIN 4"/>
    <property type="match status" value="1"/>
</dbReference>
<keyword evidence="5" id="KW-0539">Nucleus</keyword>
<dbReference type="HOGENOM" id="CLU_413869_0_0_1"/>
<keyword evidence="3" id="KW-0863">Zinc-finger</keyword>
<proteinExistence type="predicted"/>
<evidence type="ECO:0000256" key="2">
    <source>
        <dbReference type="ARBA" id="ARBA00022723"/>
    </source>
</evidence>
<name>M1WA51_CLAP2</name>
<organism evidence="8 9">
    <name type="scientific">Claviceps purpurea (strain 20.1)</name>
    <name type="common">Ergot fungus</name>
    <name type="synonym">Sphacelia segetum</name>
    <dbReference type="NCBI Taxonomy" id="1111077"/>
    <lineage>
        <taxon>Eukaryota</taxon>
        <taxon>Fungi</taxon>
        <taxon>Dikarya</taxon>
        <taxon>Ascomycota</taxon>
        <taxon>Pezizomycotina</taxon>
        <taxon>Sordariomycetes</taxon>
        <taxon>Hypocreomycetidae</taxon>
        <taxon>Hypocreales</taxon>
        <taxon>Clavicipitaceae</taxon>
        <taxon>Claviceps</taxon>
    </lineage>
</organism>
<dbReference type="Pfam" id="PF04937">
    <property type="entry name" value="DUF659"/>
    <property type="match status" value="1"/>
</dbReference>
<comment type="caution">
    <text evidence="8">The sequence shown here is derived from an EMBL/GenBank/DDBJ whole genome shotgun (WGS) entry which is preliminary data.</text>
</comment>
<reference evidence="8 9" key="1">
    <citation type="journal article" date="2013" name="PLoS Genet.">
        <title>Plant-symbiotic fungi as chemical engineers: Multi-genome analysis of the Clavicipitaceae reveals dynamics of alkaloid loci.</title>
        <authorList>
            <person name="Schardl C.L."/>
            <person name="Young C.A."/>
            <person name="Hesse U."/>
            <person name="Amyotte S.G."/>
            <person name="Andreeva K."/>
            <person name="Calie P.J."/>
            <person name="Fleetwood D.J."/>
            <person name="Haws D.C."/>
            <person name="Moore N."/>
            <person name="Oeser B."/>
            <person name="Panaccione D.G."/>
            <person name="Schweri K.K."/>
            <person name="Voisey C.R."/>
            <person name="Farman M.L."/>
            <person name="Jaromczyk J.W."/>
            <person name="Roe B.A."/>
            <person name="O'Sullivan D.M."/>
            <person name="Scott B."/>
            <person name="Tudzynski P."/>
            <person name="An Z."/>
            <person name="Arnaoudova E.G."/>
            <person name="Bullock C.T."/>
            <person name="Charlton N.D."/>
            <person name="Chen L."/>
            <person name="Cox M."/>
            <person name="Dinkins R.D."/>
            <person name="Florea S."/>
            <person name="Glenn A.E."/>
            <person name="Gordon A."/>
            <person name="Gueldener U."/>
            <person name="Harris D.R."/>
            <person name="Hollin W."/>
            <person name="Jaromczyk J."/>
            <person name="Johnson R.D."/>
            <person name="Khan A.K."/>
            <person name="Leistner E."/>
            <person name="Leuchtmann A."/>
            <person name="Li C."/>
            <person name="Liu J."/>
            <person name="Liu J."/>
            <person name="Liu M."/>
            <person name="Mace W."/>
            <person name="Machado C."/>
            <person name="Nagabhyru P."/>
            <person name="Pan J."/>
            <person name="Schmid J."/>
            <person name="Sugawara K."/>
            <person name="Steiner U."/>
            <person name="Takach J.E."/>
            <person name="Tanaka E."/>
            <person name="Webb J.S."/>
            <person name="Wilson E.V."/>
            <person name="Wiseman J.L."/>
            <person name="Yoshida R."/>
            <person name="Zeng Z."/>
        </authorList>
    </citation>
    <scope>NUCLEOTIDE SEQUENCE [LARGE SCALE GENOMIC DNA]</scope>
    <source>
        <strain evidence="8 9">20.1</strain>
    </source>
</reference>
<dbReference type="GO" id="GO:0005634">
    <property type="term" value="C:nucleus"/>
    <property type="evidence" value="ECO:0007669"/>
    <property type="project" value="UniProtKB-SubCell"/>
</dbReference>
<gene>
    <name evidence="8" type="ORF">CPUR_04096</name>
</gene>
<dbReference type="InterPro" id="IPR052035">
    <property type="entry name" value="ZnF_BED_domain_contain"/>
</dbReference>
<feature type="compositionally biased region" description="Acidic residues" evidence="6">
    <location>
        <begin position="652"/>
        <end position="663"/>
    </location>
</feature>
<dbReference type="SUPFAM" id="SSF53098">
    <property type="entry name" value="Ribonuclease H-like"/>
    <property type="match status" value="1"/>
</dbReference>
<keyword evidence="4" id="KW-0862">Zinc</keyword>
<accession>M1WA51</accession>
<dbReference type="InterPro" id="IPR012337">
    <property type="entry name" value="RNaseH-like_sf"/>
</dbReference>
<dbReference type="AlphaFoldDB" id="M1WA51"/>
<evidence type="ECO:0000313" key="9">
    <source>
        <dbReference type="Proteomes" id="UP000016801"/>
    </source>
</evidence>
<feature type="domain" description="DUF659" evidence="7">
    <location>
        <begin position="178"/>
        <end position="330"/>
    </location>
</feature>
<dbReference type="PANTHER" id="PTHR46481:SF10">
    <property type="entry name" value="ZINC FINGER BED DOMAIN-CONTAINING PROTEIN 39"/>
    <property type="match status" value="1"/>
</dbReference>
<keyword evidence="9" id="KW-1185">Reference proteome</keyword>
<keyword evidence="2" id="KW-0479">Metal-binding</keyword>
<protein>
    <recommendedName>
        <fullName evidence="7">DUF659 domain-containing protein</fullName>
    </recommendedName>
</protein>
<evidence type="ECO:0000256" key="3">
    <source>
        <dbReference type="ARBA" id="ARBA00022771"/>
    </source>
</evidence>
<comment type="subcellular location">
    <subcellularLocation>
        <location evidence="1">Nucleus</location>
    </subcellularLocation>
</comment>
<feature type="region of interest" description="Disordered" evidence="6">
    <location>
        <begin position="1"/>
        <end position="26"/>
    </location>
</feature>
<dbReference type="GO" id="GO:0008270">
    <property type="term" value="F:zinc ion binding"/>
    <property type="evidence" value="ECO:0007669"/>
    <property type="project" value="UniProtKB-KW"/>
</dbReference>
<evidence type="ECO:0000256" key="6">
    <source>
        <dbReference type="SAM" id="MobiDB-lite"/>
    </source>
</evidence>
<evidence type="ECO:0000259" key="7">
    <source>
        <dbReference type="Pfam" id="PF04937"/>
    </source>
</evidence>
<dbReference type="InterPro" id="IPR007021">
    <property type="entry name" value="DUF659"/>
</dbReference>
<dbReference type="EMBL" id="CAGA01000020">
    <property type="protein sequence ID" value="CCE30248.1"/>
    <property type="molecule type" value="Genomic_DNA"/>
</dbReference>
<dbReference type="Proteomes" id="UP000016801">
    <property type="component" value="Unassembled WGS sequence"/>
</dbReference>
<evidence type="ECO:0000256" key="4">
    <source>
        <dbReference type="ARBA" id="ARBA00022833"/>
    </source>
</evidence>
<dbReference type="STRING" id="1111077.M1WA51"/>
<sequence length="663" mass="74536">MPDAHAPQLGASQFDENAGTAQKRGGRIRHSAFNNYDQVQDGLMCKFCETVMKTKDLERILKHLCKCPKVPPRDRDAALSDYEQRYQRSAFTTAKRPYSATLENTLANAGRRLKDFPSGAPPISTSVSKWVESTAHERELIDQQLAMTFYHVGFPFSVSESPHFIALFDELCPGYSPPSRQALATELLDSSYDKILAQTTEELEKNTNDHLTLVTDGWTTSRGEKITNYMLVTPFGQSVFHATCPRDTERIPCADLAKDLLNVIDAAGSTKIKAICTDAAKNMNKAVGIVLRSHPNIHAFRWNSQDLNLLAKDALEIPALKVVLTQVSEVSNWFRNDKEVYSHLKAMQRHMYKKKFHLSRSVSTRLQSLPANLQALIDSREALEAVTISPLVTKAMLTTEAGKAVRKMVLDLDWWSEVQGVLTMVAPLLAYSPEFSKLYMAYNRIRDAATRTSGSQDPESAALTKFNSRWRKINCMEIVLASYFDLSLVGGDYEPPEIDDQTRERVMGYFKKTYKDDALAEKLYDQFGDLLARAGVFADSFLLKVAARISPYIWWRYHFDNELSTLALELLAIRPSSGMIDRLWSTHGFMNNSSRTGLQTEGAKKLVYIATNARLVSEYQSKGPTPNEDSSDDESEEEEEEEEESTCCSAETCDDAMSDDVET</sequence>
<evidence type="ECO:0000256" key="5">
    <source>
        <dbReference type="ARBA" id="ARBA00023242"/>
    </source>
</evidence>
<dbReference type="OrthoDB" id="2432128at2759"/>
<feature type="region of interest" description="Disordered" evidence="6">
    <location>
        <begin position="618"/>
        <end position="663"/>
    </location>
</feature>
<evidence type="ECO:0000256" key="1">
    <source>
        <dbReference type="ARBA" id="ARBA00004123"/>
    </source>
</evidence>
<dbReference type="eggNOG" id="ENOG502RS5Z">
    <property type="taxonomic scope" value="Eukaryota"/>
</dbReference>
<feature type="compositionally biased region" description="Acidic residues" evidence="6">
    <location>
        <begin position="629"/>
        <end position="645"/>
    </location>
</feature>
<dbReference type="VEuPathDB" id="FungiDB:CPUR_04096"/>